<sequence>MKYPKTYLKVLENANSHRDNEYNPKYSVYVVKKLAYRSDSAKFFFKNLDNKIIKAKKVRGQRAQQRVRRQPKIHIPSMFSKAPKQLPINFYDLEWFNNLDNAEQLFVADTAHISFLPASKNQATQKLNHPDEKLGDTALNSKYWEQISEEENLYHELAQRTDDKESGYGGDMSSDLEESDINLEGSDFDKEEGESDMDVMEGGRRMRLWQMTLN</sequence>
<organism evidence="2 3">
    <name type="scientific">Austropuccinia psidii MF-1</name>
    <dbReference type="NCBI Taxonomy" id="1389203"/>
    <lineage>
        <taxon>Eukaryota</taxon>
        <taxon>Fungi</taxon>
        <taxon>Dikarya</taxon>
        <taxon>Basidiomycota</taxon>
        <taxon>Pucciniomycotina</taxon>
        <taxon>Pucciniomycetes</taxon>
        <taxon>Pucciniales</taxon>
        <taxon>Sphaerophragmiaceae</taxon>
        <taxon>Austropuccinia</taxon>
    </lineage>
</organism>
<gene>
    <name evidence="2" type="ORF">O181_076066</name>
</gene>
<keyword evidence="3" id="KW-1185">Reference proteome</keyword>
<dbReference type="AlphaFoldDB" id="A0A9Q3IAS5"/>
<proteinExistence type="predicted"/>
<protein>
    <submittedName>
        <fullName evidence="2">Uncharacterized protein</fullName>
    </submittedName>
</protein>
<reference evidence="2" key="1">
    <citation type="submission" date="2021-03" db="EMBL/GenBank/DDBJ databases">
        <title>Draft genome sequence of rust myrtle Austropuccinia psidii MF-1, a brazilian biotype.</title>
        <authorList>
            <person name="Quecine M.C."/>
            <person name="Pachon D.M.R."/>
            <person name="Bonatelli M.L."/>
            <person name="Correr F.H."/>
            <person name="Franceschini L.M."/>
            <person name="Leite T.F."/>
            <person name="Margarido G.R.A."/>
            <person name="Almeida C.A."/>
            <person name="Ferrarezi J.A."/>
            <person name="Labate C.A."/>
        </authorList>
    </citation>
    <scope>NUCLEOTIDE SEQUENCE</scope>
    <source>
        <strain evidence="2">MF-1</strain>
    </source>
</reference>
<dbReference type="EMBL" id="AVOT02041088">
    <property type="protein sequence ID" value="MBW0536351.1"/>
    <property type="molecule type" value="Genomic_DNA"/>
</dbReference>
<evidence type="ECO:0000313" key="3">
    <source>
        <dbReference type="Proteomes" id="UP000765509"/>
    </source>
</evidence>
<name>A0A9Q3IAS5_9BASI</name>
<feature type="compositionally biased region" description="Acidic residues" evidence="1">
    <location>
        <begin position="189"/>
        <end position="198"/>
    </location>
</feature>
<feature type="region of interest" description="Disordered" evidence="1">
    <location>
        <begin position="159"/>
        <end position="198"/>
    </location>
</feature>
<evidence type="ECO:0000256" key="1">
    <source>
        <dbReference type="SAM" id="MobiDB-lite"/>
    </source>
</evidence>
<comment type="caution">
    <text evidence="2">The sequence shown here is derived from an EMBL/GenBank/DDBJ whole genome shotgun (WGS) entry which is preliminary data.</text>
</comment>
<evidence type="ECO:0000313" key="2">
    <source>
        <dbReference type="EMBL" id="MBW0536351.1"/>
    </source>
</evidence>
<dbReference type="Proteomes" id="UP000765509">
    <property type="component" value="Unassembled WGS sequence"/>
</dbReference>
<accession>A0A9Q3IAS5</accession>